<dbReference type="EMBL" id="JAAGBB010000003">
    <property type="protein sequence ID" value="MBR0663296.1"/>
    <property type="molecule type" value="Genomic_DNA"/>
</dbReference>
<evidence type="ECO:0000256" key="1">
    <source>
        <dbReference type="SAM" id="SignalP"/>
    </source>
</evidence>
<name>A0ABS5ESN0_9PROT</name>
<dbReference type="RefSeq" id="WP_211850896.1">
    <property type="nucleotide sequence ID" value="NZ_JAAGBB010000003.1"/>
</dbReference>
<feature type="chain" id="PRO_5046071663" evidence="1">
    <location>
        <begin position="20"/>
        <end position="150"/>
    </location>
</feature>
<evidence type="ECO:0000313" key="2">
    <source>
        <dbReference type="EMBL" id="MBR0663296.1"/>
    </source>
</evidence>
<evidence type="ECO:0000313" key="3">
    <source>
        <dbReference type="Proteomes" id="UP001196870"/>
    </source>
</evidence>
<organism evidence="2 3">
    <name type="scientific">Plastoroseomonas hellenica</name>
    <dbReference type="NCBI Taxonomy" id="2687306"/>
    <lineage>
        <taxon>Bacteria</taxon>
        <taxon>Pseudomonadati</taxon>
        <taxon>Pseudomonadota</taxon>
        <taxon>Alphaproteobacteria</taxon>
        <taxon>Acetobacterales</taxon>
        <taxon>Acetobacteraceae</taxon>
        <taxon>Plastoroseomonas</taxon>
    </lineage>
</organism>
<sequence>MIRWLAALFLLLLAAPASAEDGVAGTWAGHYTCAQGNTAMALTITPQGGSRVTALFHFEAAADNPEVPTGCYEMVGDYDALRARLRLSPWRWLMRPPFYVMVALDGRLAPDGTLAGEVRGPGCTSFAVTRAARPADPEACRRGGPLLSLR</sequence>
<feature type="signal peptide" evidence="1">
    <location>
        <begin position="1"/>
        <end position="19"/>
    </location>
</feature>
<reference evidence="3" key="1">
    <citation type="journal article" date="2021" name="Syst. Appl. Microbiol.">
        <title>Roseomonas hellenica sp. nov., isolated from roots of wild-growing Alkanna tinctoria.</title>
        <authorList>
            <person name="Rat A."/>
            <person name="Naranjo H.D."/>
            <person name="Lebbe L."/>
            <person name="Cnockaert M."/>
            <person name="Krigas N."/>
            <person name="Grigoriadou K."/>
            <person name="Maloupa E."/>
            <person name="Willems A."/>
        </authorList>
    </citation>
    <scope>NUCLEOTIDE SEQUENCE [LARGE SCALE GENOMIC DNA]</scope>
    <source>
        <strain evidence="3">LMG 31523</strain>
    </source>
</reference>
<keyword evidence="3" id="KW-1185">Reference proteome</keyword>
<gene>
    <name evidence="2" type="ORF">GXW71_02900</name>
</gene>
<comment type="caution">
    <text evidence="2">The sequence shown here is derived from an EMBL/GenBank/DDBJ whole genome shotgun (WGS) entry which is preliminary data.</text>
</comment>
<proteinExistence type="predicted"/>
<accession>A0ABS5ESN0</accession>
<dbReference type="Proteomes" id="UP001196870">
    <property type="component" value="Unassembled WGS sequence"/>
</dbReference>
<keyword evidence="1" id="KW-0732">Signal</keyword>
<protein>
    <submittedName>
        <fullName evidence="2">Uncharacterized protein</fullName>
    </submittedName>
</protein>